<reference evidence="2 3" key="1">
    <citation type="journal article" date="2015" name="Genome Biol.">
        <title>Comparative genomics of Steinernema reveals deeply conserved gene regulatory networks.</title>
        <authorList>
            <person name="Dillman A.R."/>
            <person name="Macchietto M."/>
            <person name="Porter C.F."/>
            <person name="Rogers A."/>
            <person name="Williams B."/>
            <person name="Antoshechkin I."/>
            <person name="Lee M.M."/>
            <person name="Goodwin Z."/>
            <person name="Lu X."/>
            <person name="Lewis E.E."/>
            <person name="Goodrich-Blair H."/>
            <person name="Stock S.P."/>
            <person name="Adams B.J."/>
            <person name="Sternberg P.W."/>
            <person name="Mortazavi A."/>
        </authorList>
    </citation>
    <scope>NUCLEOTIDE SEQUENCE [LARGE SCALE GENOMIC DNA]</scope>
    <source>
        <strain evidence="2 3">ALL</strain>
    </source>
</reference>
<feature type="transmembrane region" description="Helical" evidence="1">
    <location>
        <begin position="85"/>
        <end position="115"/>
    </location>
</feature>
<accession>A0A4U5M3I2</accession>
<keyword evidence="1" id="KW-1133">Transmembrane helix</keyword>
<proteinExistence type="predicted"/>
<sequence length="212" mass="23743">MDSRLDHFLIIHYLVTGISLLAYTIAISIICFKTPKSQRDISYTLLDILIWELMADVVWGLFPVFPNHSNGCFYLLGFVSPRYPGIFSGGVSFLLVNGFLVNAAIGVVLSFCYRWVVIVASKKLKNLGFNGAALFSVSVRLLASFSYFLLSKDAFKPYSGPFLPTYPVFSLHVHSPKRDDNNLNAALSVRQQRTTAEKICSTTLVDWNVFQP</sequence>
<dbReference type="EMBL" id="AZBU02000010">
    <property type="protein sequence ID" value="TKR62953.1"/>
    <property type="molecule type" value="Genomic_DNA"/>
</dbReference>
<evidence type="ECO:0000256" key="1">
    <source>
        <dbReference type="SAM" id="Phobius"/>
    </source>
</evidence>
<feature type="transmembrane region" description="Helical" evidence="1">
    <location>
        <begin position="127"/>
        <end position="150"/>
    </location>
</feature>
<organism evidence="2 3">
    <name type="scientific">Steinernema carpocapsae</name>
    <name type="common">Entomopathogenic nematode</name>
    <dbReference type="NCBI Taxonomy" id="34508"/>
    <lineage>
        <taxon>Eukaryota</taxon>
        <taxon>Metazoa</taxon>
        <taxon>Ecdysozoa</taxon>
        <taxon>Nematoda</taxon>
        <taxon>Chromadorea</taxon>
        <taxon>Rhabditida</taxon>
        <taxon>Tylenchina</taxon>
        <taxon>Panagrolaimomorpha</taxon>
        <taxon>Strongyloidoidea</taxon>
        <taxon>Steinernematidae</taxon>
        <taxon>Steinernema</taxon>
    </lineage>
</organism>
<gene>
    <name evidence="2" type="ORF">L596_026848</name>
</gene>
<evidence type="ECO:0008006" key="4">
    <source>
        <dbReference type="Google" id="ProtNLM"/>
    </source>
</evidence>
<feature type="transmembrane region" description="Helical" evidence="1">
    <location>
        <begin position="12"/>
        <end position="32"/>
    </location>
</feature>
<dbReference type="AlphaFoldDB" id="A0A4U5M3I2"/>
<comment type="caution">
    <text evidence="2">The sequence shown here is derived from an EMBL/GenBank/DDBJ whole genome shotgun (WGS) entry which is preliminary data.</text>
</comment>
<keyword evidence="1" id="KW-0472">Membrane</keyword>
<keyword evidence="3" id="KW-1185">Reference proteome</keyword>
<evidence type="ECO:0000313" key="2">
    <source>
        <dbReference type="EMBL" id="TKR62953.1"/>
    </source>
</evidence>
<name>A0A4U5M3I2_STECR</name>
<protein>
    <recommendedName>
        <fullName evidence="4">G-protein coupled receptors family 1 profile domain-containing protein</fullName>
    </recommendedName>
</protein>
<feature type="transmembrane region" description="Helical" evidence="1">
    <location>
        <begin position="44"/>
        <end position="65"/>
    </location>
</feature>
<dbReference type="Proteomes" id="UP000298663">
    <property type="component" value="Unassembled WGS sequence"/>
</dbReference>
<keyword evidence="1" id="KW-0812">Transmembrane</keyword>
<evidence type="ECO:0000313" key="3">
    <source>
        <dbReference type="Proteomes" id="UP000298663"/>
    </source>
</evidence>
<reference evidence="2 3" key="2">
    <citation type="journal article" date="2019" name="G3 (Bethesda)">
        <title>Hybrid Assembly of the Genome of the Entomopathogenic Nematode Steinernema carpocapsae Identifies the X-Chromosome.</title>
        <authorList>
            <person name="Serra L."/>
            <person name="Macchietto M."/>
            <person name="Macias-Munoz A."/>
            <person name="McGill C.J."/>
            <person name="Rodriguez I.M."/>
            <person name="Rodriguez B."/>
            <person name="Murad R."/>
            <person name="Mortazavi A."/>
        </authorList>
    </citation>
    <scope>NUCLEOTIDE SEQUENCE [LARGE SCALE GENOMIC DNA]</scope>
    <source>
        <strain evidence="2 3">ALL</strain>
    </source>
</reference>